<dbReference type="EMBL" id="SOBT01000010">
    <property type="protein sequence ID" value="TDU26514.1"/>
    <property type="molecule type" value="Genomic_DNA"/>
</dbReference>
<dbReference type="Proteomes" id="UP000295341">
    <property type="component" value="Unassembled WGS sequence"/>
</dbReference>
<dbReference type="Pfam" id="PF13501">
    <property type="entry name" value="SoxY"/>
    <property type="match status" value="1"/>
</dbReference>
<evidence type="ECO:0000256" key="1">
    <source>
        <dbReference type="SAM" id="Phobius"/>
    </source>
</evidence>
<dbReference type="InterPro" id="IPR016568">
    <property type="entry name" value="Sulphur_oxidation_SoxY"/>
</dbReference>
<evidence type="ECO:0000313" key="3">
    <source>
        <dbReference type="EMBL" id="TDU26514.1"/>
    </source>
</evidence>
<dbReference type="NCBIfam" id="TIGR04488">
    <property type="entry name" value="SoxY_true_GGCGG"/>
    <property type="match status" value="1"/>
</dbReference>
<feature type="transmembrane region" description="Helical" evidence="1">
    <location>
        <begin position="22"/>
        <end position="45"/>
    </location>
</feature>
<evidence type="ECO:0000313" key="4">
    <source>
        <dbReference type="Proteomes" id="UP000295341"/>
    </source>
</evidence>
<dbReference type="PROSITE" id="PS51318">
    <property type="entry name" value="TAT"/>
    <property type="match status" value="1"/>
</dbReference>
<keyword evidence="1" id="KW-0812">Transmembrane</keyword>
<comment type="caution">
    <text evidence="3">The sequence shown here is derived from an EMBL/GenBank/DDBJ whole genome shotgun (WGS) entry which is preliminary data.</text>
</comment>
<protein>
    <submittedName>
        <fullName evidence="3">Thiosulfate-binding protein SoxY</fullName>
    </submittedName>
</protein>
<sequence>MTVSDMNNGGHSRREVLSRRQVLWSGARLMGGLLLLSLAPIRAWAQALEGMFKERTVDDVLKALGDKPTPSDQIVLTTPDIAENGSVVPITVKSSLPSTTDIYLIIEKNPNPFAAAFAIPDQTDAMISARVKVAQTSNVIAVVKADGKLFSATRETKVTLGGCGG</sequence>
<proteinExistence type="predicted"/>
<keyword evidence="1" id="KW-1133">Transmembrane helix</keyword>
<dbReference type="InterPro" id="IPR006311">
    <property type="entry name" value="TAT_signal"/>
</dbReference>
<dbReference type="AlphaFoldDB" id="A0A4R7NYU1"/>
<dbReference type="PIRSF" id="PIRSF010312">
    <property type="entry name" value="Sulphur_oxidation_SoxY"/>
    <property type="match status" value="1"/>
</dbReference>
<keyword evidence="4" id="KW-1185">Reference proteome</keyword>
<keyword evidence="1" id="KW-0472">Membrane</keyword>
<dbReference type="Gene3D" id="2.60.40.2470">
    <property type="entry name" value="SoxY domain"/>
    <property type="match status" value="1"/>
</dbReference>
<name>A0A4R7NYU1_9GAMM</name>
<reference evidence="3 4" key="1">
    <citation type="submission" date="2019-03" db="EMBL/GenBank/DDBJ databases">
        <title>Genomic Encyclopedia of Type Strains, Phase IV (KMG-IV): sequencing the most valuable type-strain genomes for metagenomic binning, comparative biology and taxonomic classification.</title>
        <authorList>
            <person name="Goeker M."/>
        </authorList>
    </citation>
    <scope>NUCLEOTIDE SEQUENCE [LARGE SCALE GENOMIC DNA]</scope>
    <source>
        <strain evidence="3 4">DSM 26377</strain>
    </source>
</reference>
<dbReference type="InterPro" id="IPR032711">
    <property type="entry name" value="SoxY"/>
</dbReference>
<feature type="domain" description="Ig-like SoxY" evidence="2">
    <location>
        <begin position="63"/>
        <end position="163"/>
    </location>
</feature>
<organism evidence="3 4">
    <name type="scientific">Panacagrimonas perspica</name>
    <dbReference type="NCBI Taxonomy" id="381431"/>
    <lineage>
        <taxon>Bacteria</taxon>
        <taxon>Pseudomonadati</taxon>
        <taxon>Pseudomonadota</taxon>
        <taxon>Gammaproteobacteria</taxon>
        <taxon>Nevskiales</taxon>
        <taxon>Nevskiaceae</taxon>
        <taxon>Panacagrimonas</taxon>
    </lineage>
</organism>
<accession>A0A4R7NYU1</accession>
<dbReference type="InterPro" id="IPR038162">
    <property type="entry name" value="SoxY_sf"/>
</dbReference>
<dbReference type="RefSeq" id="WP_210772550.1">
    <property type="nucleotide sequence ID" value="NZ_MWIN01000019.1"/>
</dbReference>
<gene>
    <name evidence="3" type="ORF">DFR24_3541</name>
</gene>
<evidence type="ECO:0000259" key="2">
    <source>
        <dbReference type="Pfam" id="PF13501"/>
    </source>
</evidence>